<keyword evidence="2" id="KW-1185">Reference proteome</keyword>
<sequence>MNTDTDMDGAHMVPGHMESVSVEISGCSKEDARIVFDTLCACFGSDRCADDVPRDHHDTRPTVWLGTFDVADPHERPTGDPARLAASVDADVQGGYWAVEQFRTTLDSLFTVHDLALTSGDQERELHVRLESR</sequence>
<reference evidence="1 2" key="1">
    <citation type="submission" date="2024-10" db="EMBL/GenBank/DDBJ databases">
        <title>The Natural Products Discovery Center: Release of the First 8490 Sequenced Strains for Exploring Actinobacteria Biosynthetic Diversity.</title>
        <authorList>
            <person name="Kalkreuter E."/>
            <person name="Kautsar S.A."/>
            <person name="Yang D."/>
            <person name="Bader C.D."/>
            <person name="Teijaro C.N."/>
            <person name="Fluegel L."/>
            <person name="Davis C.M."/>
            <person name="Simpson J.R."/>
            <person name="Lauterbach L."/>
            <person name="Steele A.D."/>
            <person name="Gui C."/>
            <person name="Meng S."/>
            <person name="Li G."/>
            <person name="Viehrig K."/>
            <person name="Ye F."/>
            <person name="Su P."/>
            <person name="Kiefer A.F."/>
            <person name="Nichols A."/>
            <person name="Cepeda A.J."/>
            <person name="Yan W."/>
            <person name="Fan B."/>
            <person name="Jiang Y."/>
            <person name="Adhikari A."/>
            <person name="Zheng C.-J."/>
            <person name="Schuster L."/>
            <person name="Cowan T.M."/>
            <person name="Smanski M.J."/>
            <person name="Chevrette M.G."/>
            <person name="De Carvalho L.P.S."/>
            <person name="Shen B."/>
        </authorList>
    </citation>
    <scope>NUCLEOTIDE SEQUENCE [LARGE SCALE GENOMIC DNA]</scope>
    <source>
        <strain evidence="1 2">NPDC006488</strain>
    </source>
</reference>
<comment type="caution">
    <text evidence="1">The sequence shown here is derived from an EMBL/GenBank/DDBJ whole genome shotgun (WGS) entry which is preliminary data.</text>
</comment>
<accession>A0ABW6LYT0</accession>
<dbReference type="Proteomes" id="UP001601303">
    <property type="component" value="Unassembled WGS sequence"/>
</dbReference>
<organism evidence="1 2">
    <name type="scientific">Streptomyces hokutonensis</name>
    <dbReference type="NCBI Taxonomy" id="1306990"/>
    <lineage>
        <taxon>Bacteria</taxon>
        <taxon>Bacillati</taxon>
        <taxon>Actinomycetota</taxon>
        <taxon>Actinomycetes</taxon>
        <taxon>Kitasatosporales</taxon>
        <taxon>Streptomycetaceae</taxon>
        <taxon>Streptomyces</taxon>
    </lineage>
</organism>
<protein>
    <submittedName>
        <fullName evidence="1">Uncharacterized protein</fullName>
    </submittedName>
</protein>
<name>A0ABW6LYT0_9ACTN</name>
<gene>
    <name evidence="1" type="ORF">ACFYNQ_05915</name>
</gene>
<proteinExistence type="predicted"/>
<dbReference type="RefSeq" id="WP_388103236.1">
    <property type="nucleotide sequence ID" value="NZ_JBIAHM010000002.1"/>
</dbReference>
<dbReference type="EMBL" id="JBIAHM010000002">
    <property type="protein sequence ID" value="MFE9598102.1"/>
    <property type="molecule type" value="Genomic_DNA"/>
</dbReference>
<evidence type="ECO:0000313" key="2">
    <source>
        <dbReference type="Proteomes" id="UP001601303"/>
    </source>
</evidence>
<evidence type="ECO:0000313" key="1">
    <source>
        <dbReference type="EMBL" id="MFE9598102.1"/>
    </source>
</evidence>